<sequence>MKELDTAFSMLSVEPSSTDATAFAPQIRRLCLCQGAKHPLAEHMPLCMACGLILCAALRPVPVSPYSACPSCNAQPIVPPHTRTQLLSQLVEKRERLAQEQQEQEAERKAELARNRYAETPFPTLQGTPATAEPAAAAAKRNRVLHLDMKTHKVTVTRRKEKPAAAAPKKAPAPSTSTEMATTAEDGSPLVHDYEDIGFRQFHPETGALYERAAQQHRAMSMLPPMYYVPVEKRGAPLEPVRSEVDTEVPDLDLLIQARPPGSSADVQRRNKNAAISAGVARAQGRKTGKPSKKR</sequence>
<evidence type="ECO:0000256" key="1">
    <source>
        <dbReference type="SAM" id="Coils"/>
    </source>
</evidence>
<feature type="compositionally biased region" description="Basic residues" evidence="2">
    <location>
        <begin position="152"/>
        <end position="161"/>
    </location>
</feature>
<feature type="region of interest" description="Disordered" evidence="2">
    <location>
        <begin position="259"/>
        <end position="295"/>
    </location>
</feature>
<keyword evidence="1" id="KW-0175">Coiled coil</keyword>
<reference evidence="4 5" key="1">
    <citation type="journal article" date="2020" name="Elife">
        <title>Loss of centromere function drives karyotype evolution in closely related Malassezia species.</title>
        <authorList>
            <person name="Sankaranarayanan S.R."/>
            <person name="Ianiri G."/>
            <person name="Coelho M.A."/>
            <person name="Reza M.H."/>
            <person name="Thimmappa B.C."/>
            <person name="Ganguly P."/>
            <person name="Vadnala R.N."/>
            <person name="Sun S."/>
            <person name="Siddharthan R."/>
            <person name="Tellgren-Roth C."/>
            <person name="Dawson T.L."/>
            <person name="Heitman J."/>
            <person name="Sanyal K."/>
        </authorList>
    </citation>
    <scope>NUCLEOTIDE SEQUENCE [LARGE SCALE GENOMIC DNA]</scope>
    <source>
        <strain evidence="4">CBS14141</strain>
    </source>
</reference>
<proteinExistence type="predicted"/>
<dbReference type="InterPro" id="IPR009349">
    <property type="entry name" value="TRIP4/RQT4_C2HC5_Znf"/>
</dbReference>
<evidence type="ECO:0000259" key="3">
    <source>
        <dbReference type="Pfam" id="PF06221"/>
    </source>
</evidence>
<feature type="compositionally biased region" description="Basic residues" evidence="2">
    <location>
        <begin position="284"/>
        <end position="295"/>
    </location>
</feature>
<protein>
    <recommendedName>
        <fullName evidence="3">TRIP4/RQT4 C2HC5-type zinc finger domain-containing protein</fullName>
    </recommendedName>
</protein>
<organism evidence="4 5">
    <name type="scientific">Malassezia furfur</name>
    <name type="common">Pityriasis versicolor infection agent</name>
    <name type="synonym">Pityrosporum furfur</name>
    <dbReference type="NCBI Taxonomy" id="55194"/>
    <lineage>
        <taxon>Eukaryota</taxon>
        <taxon>Fungi</taxon>
        <taxon>Dikarya</taxon>
        <taxon>Basidiomycota</taxon>
        <taxon>Ustilaginomycotina</taxon>
        <taxon>Malasseziomycetes</taxon>
        <taxon>Malasseziales</taxon>
        <taxon>Malasseziaceae</taxon>
        <taxon>Malassezia</taxon>
    </lineage>
</organism>
<dbReference type="EMBL" id="CP046234">
    <property type="protein sequence ID" value="WFD46881.1"/>
    <property type="molecule type" value="Genomic_DNA"/>
</dbReference>
<feature type="coiled-coil region" evidence="1">
    <location>
        <begin position="83"/>
        <end position="116"/>
    </location>
</feature>
<name>A0ABY8EN44_MALFU</name>
<dbReference type="Proteomes" id="UP000818624">
    <property type="component" value="Chromosome 1"/>
</dbReference>
<feature type="compositionally biased region" description="Low complexity" evidence="2">
    <location>
        <begin position="164"/>
        <end position="174"/>
    </location>
</feature>
<evidence type="ECO:0000313" key="4">
    <source>
        <dbReference type="EMBL" id="WFD46881.1"/>
    </source>
</evidence>
<feature type="region of interest" description="Disordered" evidence="2">
    <location>
        <begin position="120"/>
        <end position="190"/>
    </location>
</feature>
<keyword evidence="5" id="KW-1185">Reference proteome</keyword>
<dbReference type="Pfam" id="PF06221">
    <property type="entry name" value="zf-C2HC5"/>
    <property type="match status" value="1"/>
</dbReference>
<feature type="compositionally biased region" description="Low complexity" evidence="2">
    <location>
        <begin position="128"/>
        <end position="139"/>
    </location>
</feature>
<feature type="domain" description="TRIP4/RQT4 C2HC5-type zinc finger" evidence="3">
    <location>
        <begin position="29"/>
        <end position="86"/>
    </location>
</feature>
<evidence type="ECO:0000313" key="5">
    <source>
        <dbReference type="Proteomes" id="UP000818624"/>
    </source>
</evidence>
<accession>A0ABY8EN44</accession>
<evidence type="ECO:0000256" key="2">
    <source>
        <dbReference type="SAM" id="MobiDB-lite"/>
    </source>
</evidence>
<gene>
    <name evidence="4" type="ORF">GLX27_001525</name>
</gene>